<reference evidence="8" key="1">
    <citation type="submission" date="2021-03" db="EMBL/GenBank/DDBJ databases">
        <authorList>
            <person name="Li Z."/>
            <person name="Yang C."/>
        </authorList>
    </citation>
    <scope>NUCLEOTIDE SEQUENCE</scope>
    <source>
        <strain evidence="8">Dzin_1.0</strain>
        <tissue evidence="8">Leaf</tissue>
    </source>
</reference>
<feature type="binding site" evidence="5">
    <location>
        <position position="174"/>
    </location>
    <ligand>
        <name>Fe cation</name>
        <dbReference type="ChEBI" id="CHEBI:24875"/>
        <note>catalytic</note>
    </ligand>
</feature>
<dbReference type="OrthoDB" id="70250at2759"/>
<feature type="transmembrane region" description="Helical" evidence="7">
    <location>
        <begin position="941"/>
        <end position="964"/>
    </location>
</feature>
<dbReference type="InterPro" id="IPR004294">
    <property type="entry name" value="Carotenoid_Oase"/>
</dbReference>
<sequence length="1207" mass="137068">MLHSLLLPTDSRPPLLSSRHVHTYKHLLELHAGVPILPATLISFHGLSGLLRVAVIVLRILTAQFNPLHGIGLANTSLLFFSSRVFALCEFDLPYSIFISPLTGDTTTISRHDFNGHLHTSMTAHPKLDPITGELLAFRYSIIPPFLTFFRLDHLGRKLSDVPIFSLRQPTVLHDFAITQRFAVFSDVQLVMKPSLNSPPVQYDTGKTPRLGLLPRDAINDSDMQWFDVPGFNMMHSVNAWDEDGGSVVVLVGLNIVGNSMKHISERLELVRSRLEIVLIEVNTERVSRTSVSLENLEFGSINQGYVGRRNRYVYAGVADPTPKISGFVKVDLELAMSGSGECVVGRREFGPGCYAGEPCFVPAREDGGGAEDEGYLVTYVHDEKNDESRFVVMDARSPEMEVVAEVVLPQRVPYGFHGVFLTESQLRSQRPLQMQADPIRTLENSLADCLQVDLVFERDYVMAERMQCRLWWPEWLLSSEPSSGFLLFGWFMNAGEDVVVAAAVPPGEISIHLHQSELQELLCYVNERMPLLLHETSTFTVLGHCAAPQTEGDLNMEHWNKDGDSQSNDGQQQYFGPEQSSTSEKAVRYHNDIQQRCRESCLEKPFAENCRRSTCGCETLDQGFELFRQSSTRCGTWIQLIPKTQAILYKEKKWVPKFHHMHLRGHFQPICEVHLIVYKPPMFGSHHFTLNSWGFEKEVGIAFKRPNWVAKLQKKPLFPDMDSVVLAINCSSAAKVHCERRLRIKDPQIHFRSMLSSMIWHVVAALVSSVSSIVYSILQLFRKHLVYGSQGFFFRFLREIFRHTSKNIQIRSHQFLYWPVFLQAYGFSSSANVEYLHRASLRKHFIWSNVAVDLLLGNVLGLILLANVKVLSFWIMLISRDLTDNLLRSGFAWLMGVPAGFKLNTELAELLGMVSLNAIQAFSTFWFFASSFLKYSINGLSLLGVFMGLTVQAALCIDMLKLATLHISILHWLISLIYTQQIKALASLWRLFRGRKWNPLRQRLDSYEYTVEQHVVGSLVFTPLLLLLPTTSVFYIFITMLSTSISFTCLIMEIVISILHKTPYFEILLWIVRRRRFPSGLWFQIVSLSSVHSSASSELQHEDYSPSNLVSKSVHFGINEEPGYLISIVQSNCATLGQVISPYYSNVLRGFSLFSETLSLHRILMGERIPSTSGARLHPTIPWMHISNREYWKLCYSSVLACRSEQ</sequence>
<dbReference type="Pfam" id="PF05024">
    <property type="entry name" value="Gpi1"/>
    <property type="match status" value="1"/>
</dbReference>
<gene>
    <name evidence="8" type="ORF">J5N97_026769</name>
</gene>
<feature type="transmembrane region" description="Helical" evidence="7">
    <location>
        <begin position="911"/>
        <end position="929"/>
    </location>
</feature>
<feature type="compositionally biased region" description="Basic and acidic residues" evidence="6">
    <location>
        <begin position="556"/>
        <end position="565"/>
    </location>
</feature>
<proteinExistence type="inferred from homology"/>
<feature type="transmembrane region" description="Helical" evidence="7">
    <location>
        <begin position="970"/>
        <end position="990"/>
    </location>
</feature>
<keyword evidence="3" id="KW-0560">Oxidoreductase</keyword>
<dbReference type="Proteomes" id="UP001085076">
    <property type="component" value="Miscellaneous, Linkage group lg08"/>
</dbReference>
<evidence type="ECO:0000256" key="2">
    <source>
        <dbReference type="ARBA" id="ARBA00022723"/>
    </source>
</evidence>
<evidence type="ECO:0000256" key="7">
    <source>
        <dbReference type="SAM" id="Phobius"/>
    </source>
</evidence>
<feature type="transmembrane region" description="Helical" evidence="7">
    <location>
        <begin position="759"/>
        <end position="779"/>
    </location>
</feature>
<name>A0A9D5C2Z5_9LILI</name>
<reference evidence="8" key="2">
    <citation type="journal article" date="2022" name="Hortic Res">
        <title>The genome of Dioscorea zingiberensis sheds light on the biosynthesis, origin and evolution of the medicinally important diosgenin saponins.</title>
        <authorList>
            <person name="Li Y."/>
            <person name="Tan C."/>
            <person name="Li Z."/>
            <person name="Guo J."/>
            <person name="Li S."/>
            <person name="Chen X."/>
            <person name="Wang C."/>
            <person name="Dai X."/>
            <person name="Yang H."/>
            <person name="Song W."/>
            <person name="Hou L."/>
            <person name="Xu J."/>
            <person name="Tong Z."/>
            <person name="Xu A."/>
            <person name="Yuan X."/>
            <person name="Wang W."/>
            <person name="Yang Q."/>
            <person name="Chen L."/>
            <person name="Sun Z."/>
            <person name="Wang K."/>
            <person name="Pan B."/>
            <person name="Chen J."/>
            <person name="Bao Y."/>
            <person name="Liu F."/>
            <person name="Qi X."/>
            <person name="Gang D.R."/>
            <person name="Wen J."/>
            <person name="Li J."/>
        </authorList>
    </citation>
    <scope>NUCLEOTIDE SEQUENCE</scope>
    <source>
        <strain evidence="8">Dzin_1.0</strain>
    </source>
</reference>
<dbReference type="EMBL" id="JAGGNH010000008">
    <property type="protein sequence ID" value="KAJ0965631.1"/>
    <property type="molecule type" value="Genomic_DNA"/>
</dbReference>
<evidence type="ECO:0000256" key="3">
    <source>
        <dbReference type="ARBA" id="ARBA00022964"/>
    </source>
</evidence>
<dbReference type="PANTHER" id="PTHR47555">
    <property type="entry name" value="N-ACETYLGLUCOSAMINYL TRANSFERASE COMPONENT FAMILY PROTEIN / GPI1 FAMILY PROTEIN"/>
    <property type="match status" value="1"/>
</dbReference>
<comment type="cofactor">
    <cofactor evidence="5">
        <name>Fe(2+)</name>
        <dbReference type="ChEBI" id="CHEBI:29033"/>
    </cofactor>
    <text evidence="5">Binds 1 Fe(2+) ion per subunit.</text>
</comment>
<feature type="transmembrane region" description="Helical" evidence="7">
    <location>
        <begin position="846"/>
        <end position="866"/>
    </location>
</feature>
<dbReference type="Pfam" id="PF03055">
    <property type="entry name" value="RPE65"/>
    <property type="match status" value="1"/>
</dbReference>
<organism evidence="8 9">
    <name type="scientific">Dioscorea zingiberensis</name>
    <dbReference type="NCBI Taxonomy" id="325984"/>
    <lineage>
        <taxon>Eukaryota</taxon>
        <taxon>Viridiplantae</taxon>
        <taxon>Streptophyta</taxon>
        <taxon>Embryophyta</taxon>
        <taxon>Tracheophyta</taxon>
        <taxon>Spermatophyta</taxon>
        <taxon>Magnoliopsida</taxon>
        <taxon>Liliopsida</taxon>
        <taxon>Dioscoreales</taxon>
        <taxon>Dioscoreaceae</taxon>
        <taxon>Dioscorea</taxon>
    </lineage>
</organism>
<evidence type="ECO:0000313" key="8">
    <source>
        <dbReference type="EMBL" id="KAJ0965631.1"/>
    </source>
</evidence>
<keyword evidence="7" id="KW-1133">Transmembrane helix</keyword>
<dbReference type="GO" id="GO:0006506">
    <property type="term" value="P:GPI anchor biosynthetic process"/>
    <property type="evidence" value="ECO:0007669"/>
    <property type="project" value="InterPro"/>
</dbReference>
<keyword evidence="9" id="KW-1185">Reference proteome</keyword>
<dbReference type="GO" id="GO:0046872">
    <property type="term" value="F:metal ion binding"/>
    <property type="evidence" value="ECO:0007669"/>
    <property type="project" value="UniProtKB-KW"/>
</dbReference>
<feature type="binding site" evidence="5">
    <location>
        <position position="418"/>
    </location>
    <ligand>
        <name>Fe cation</name>
        <dbReference type="ChEBI" id="CHEBI:24875"/>
        <note>catalytic</note>
    </ligand>
</feature>
<dbReference type="AlphaFoldDB" id="A0A9D5C2Z5"/>
<protein>
    <submittedName>
        <fullName evidence="8">Uncharacterized protein</fullName>
    </submittedName>
</protein>
<evidence type="ECO:0000256" key="6">
    <source>
        <dbReference type="SAM" id="MobiDB-lite"/>
    </source>
</evidence>
<keyword evidence="4 5" id="KW-0408">Iron</keyword>
<keyword evidence="7" id="KW-0472">Membrane</keyword>
<feature type="region of interest" description="Disordered" evidence="6">
    <location>
        <begin position="555"/>
        <end position="584"/>
    </location>
</feature>
<evidence type="ECO:0000256" key="4">
    <source>
        <dbReference type="ARBA" id="ARBA00023004"/>
    </source>
</evidence>
<comment type="similarity">
    <text evidence="1">Belongs to the carotenoid oxygenase family.</text>
</comment>
<keyword evidence="2 5" id="KW-0479">Metal-binding</keyword>
<evidence type="ECO:0000256" key="5">
    <source>
        <dbReference type="PIRSR" id="PIRSR604294-1"/>
    </source>
</evidence>
<dbReference type="GO" id="GO:0016702">
    <property type="term" value="F:oxidoreductase activity, acting on single donors with incorporation of molecular oxygen, incorporation of two atoms of oxygen"/>
    <property type="evidence" value="ECO:0007669"/>
    <property type="project" value="InterPro"/>
</dbReference>
<dbReference type="GO" id="GO:0016020">
    <property type="term" value="C:membrane"/>
    <property type="evidence" value="ECO:0007669"/>
    <property type="project" value="InterPro"/>
</dbReference>
<dbReference type="InterPro" id="IPR007720">
    <property type="entry name" value="PigQ/GPI1"/>
</dbReference>
<feature type="binding site" evidence="5">
    <location>
        <position position="125"/>
    </location>
    <ligand>
        <name>Fe cation</name>
        <dbReference type="ChEBI" id="CHEBI:24875"/>
        <note>catalytic</note>
    </ligand>
</feature>
<evidence type="ECO:0000256" key="1">
    <source>
        <dbReference type="ARBA" id="ARBA00006787"/>
    </source>
</evidence>
<dbReference type="PANTHER" id="PTHR47555:SF2">
    <property type="entry name" value="N-ACETYLGLUCOSAMINYL TRANSFERASE COMPONENT FAMILY PROTEIN _ GPI1 FAMILY PROTEIN"/>
    <property type="match status" value="1"/>
</dbReference>
<feature type="binding site" evidence="5">
    <location>
        <position position="236"/>
    </location>
    <ligand>
        <name>Fe cation</name>
        <dbReference type="ChEBI" id="CHEBI:24875"/>
        <note>catalytic</note>
    </ligand>
</feature>
<evidence type="ECO:0000313" key="9">
    <source>
        <dbReference type="Proteomes" id="UP001085076"/>
    </source>
</evidence>
<keyword evidence="7" id="KW-0812">Transmembrane</keyword>
<comment type="caution">
    <text evidence="8">The sequence shown here is derived from an EMBL/GenBank/DDBJ whole genome shotgun (WGS) entry which is preliminary data.</text>
</comment>
<keyword evidence="3" id="KW-0223">Dioxygenase</keyword>
<accession>A0A9D5C2Z5</accession>